<comment type="cofactor">
    <cofactor evidence="2">
        <name>Zn(2+)</name>
        <dbReference type="ChEBI" id="CHEBI:29105"/>
    </cofactor>
    <text evidence="2">Binds 1 zinc ion per subunit.</text>
</comment>
<proteinExistence type="predicted"/>
<dbReference type="PANTHER" id="PTHR45726">
    <property type="entry name" value="LEUKOTRIENE A-4 HYDROLASE"/>
    <property type="match status" value="1"/>
</dbReference>
<evidence type="ECO:0000259" key="4">
    <source>
        <dbReference type="Pfam" id="PF01433"/>
    </source>
</evidence>
<keyword evidence="2" id="KW-0479">Metal-binding</keyword>
<dbReference type="InterPro" id="IPR014782">
    <property type="entry name" value="Peptidase_M1_dom"/>
</dbReference>
<feature type="transmembrane region" description="Helical" evidence="3">
    <location>
        <begin position="14"/>
        <end position="31"/>
    </location>
</feature>
<keyword evidence="2" id="KW-0862">Zinc</keyword>
<dbReference type="Proteomes" id="UP000284177">
    <property type="component" value="Unassembled WGS sequence"/>
</dbReference>
<dbReference type="AlphaFoldDB" id="A0A419T3I5"/>
<accession>A0A419T3I5</accession>
<feature type="domain" description="Peptidase M1 membrane alanine aminopeptidase" evidence="4">
    <location>
        <begin position="288"/>
        <end position="493"/>
    </location>
</feature>
<evidence type="ECO:0000256" key="1">
    <source>
        <dbReference type="PIRSR" id="PIRSR634015-1"/>
    </source>
</evidence>
<evidence type="ECO:0000313" key="6">
    <source>
        <dbReference type="Proteomes" id="UP000284177"/>
    </source>
</evidence>
<name>A0A419T3I5_9FIRM</name>
<feature type="binding site" evidence="2">
    <location>
        <position position="350"/>
    </location>
    <ligand>
        <name>Zn(2+)</name>
        <dbReference type="ChEBI" id="CHEBI:29105"/>
        <note>catalytic</note>
    </ligand>
</feature>
<keyword evidence="3" id="KW-0472">Membrane</keyword>
<keyword evidence="6" id="KW-1185">Reference proteome</keyword>
<feature type="binding site" evidence="2">
    <location>
        <position position="373"/>
    </location>
    <ligand>
        <name>Zn(2+)</name>
        <dbReference type="ChEBI" id="CHEBI:29105"/>
        <note>catalytic</note>
    </ligand>
</feature>
<feature type="active site" description="Proton acceptor" evidence="1">
    <location>
        <position position="351"/>
    </location>
</feature>
<dbReference type="SUPFAM" id="SSF55486">
    <property type="entry name" value="Metalloproteases ('zincins'), catalytic domain"/>
    <property type="match status" value="1"/>
</dbReference>
<sequence length="499" mass="59055">MLVYYILKRLFKKVLSLLIITVLPIIIYLYIPEDIKYTFNLDRVNQINKYNIVADFNPQNKEIEINTKITFVNIADKPLDKIFLHLYPNTFSSKDKVPYYNHEMEEAYPKGFNPGYVKVKEVKVNNSSANFKIIGKNQSILMIKLKKPIKRNNKRIIDIKCNVKIPNSRGRFGYGNFTYNITNWYPIVAVYDNEGWNLDPYHKVGDPFYSNISNYEVEFITPKEYFPVTTGKIVKKKDKGTKIHYFIKANMVRDFAVIVSDKFKCKEAIVEGIKVRSYYFNEKYRDEALEYAVNSLKIFNKLFGKYPYDEYKVVASDFFVGGMEYPNLVMIDNEIYNYQSPDILEYIIVHETAHQWWYGVVGNDEVDEPWLDESITEYSTILYYEEKYGKTAADCIYNIMIKDQYKQYAKGKNLEEIINKKIDEFTTSREYTALVYHRGAMALEELRENIGDEKFFKILRRYYEDYKFKNATTVDFIKTCKTVLTEKDEESIKEILCLQ</sequence>
<keyword evidence="3" id="KW-0812">Transmembrane</keyword>
<evidence type="ECO:0000256" key="2">
    <source>
        <dbReference type="PIRSR" id="PIRSR634015-3"/>
    </source>
</evidence>
<dbReference type="GO" id="GO:0008270">
    <property type="term" value="F:zinc ion binding"/>
    <property type="evidence" value="ECO:0007669"/>
    <property type="project" value="InterPro"/>
</dbReference>
<feature type="active site" description="Proton donor" evidence="1">
    <location>
        <position position="436"/>
    </location>
</feature>
<dbReference type="Gene3D" id="1.10.390.10">
    <property type="entry name" value="Neutral Protease Domain 2"/>
    <property type="match status" value="1"/>
</dbReference>
<reference evidence="5 6" key="1">
    <citation type="submission" date="2016-08" db="EMBL/GenBank/DDBJ databases">
        <title>Novel Firmicutes and Novel Genomes.</title>
        <authorList>
            <person name="Poppleton D.I."/>
            <person name="Gribaldo S."/>
        </authorList>
    </citation>
    <scope>NUCLEOTIDE SEQUENCE [LARGE SCALE GENOMIC DNA]</scope>
    <source>
        <strain evidence="5 6">CTT3</strain>
    </source>
</reference>
<evidence type="ECO:0000256" key="3">
    <source>
        <dbReference type="SAM" id="Phobius"/>
    </source>
</evidence>
<protein>
    <recommendedName>
        <fullName evidence="4">Peptidase M1 membrane alanine aminopeptidase domain-containing protein</fullName>
    </recommendedName>
</protein>
<evidence type="ECO:0000313" key="5">
    <source>
        <dbReference type="EMBL" id="RKD32114.1"/>
    </source>
</evidence>
<comment type="caution">
    <text evidence="5">The sequence shown here is derived from an EMBL/GenBank/DDBJ whole genome shotgun (WGS) entry which is preliminary data.</text>
</comment>
<organism evidence="5 6">
    <name type="scientific">Thermohalobacter berrensis</name>
    <dbReference type="NCBI Taxonomy" id="99594"/>
    <lineage>
        <taxon>Bacteria</taxon>
        <taxon>Bacillati</taxon>
        <taxon>Bacillota</taxon>
        <taxon>Tissierellia</taxon>
        <taxon>Tissierellales</taxon>
        <taxon>Thermohalobacteraceae</taxon>
        <taxon>Thermohalobacter</taxon>
    </lineage>
</organism>
<dbReference type="CDD" id="cd09604">
    <property type="entry name" value="M1_APN_like"/>
    <property type="match status" value="1"/>
</dbReference>
<dbReference type="Pfam" id="PF01433">
    <property type="entry name" value="Peptidase_M1"/>
    <property type="match status" value="1"/>
</dbReference>
<feature type="binding site" evidence="2">
    <location>
        <position position="354"/>
    </location>
    <ligand>
        <name>Zn(2+)</name>
        <dbReference type="ChEBI" id="CHEBI:29105"/>
        <note>catalytic</note>
    </ligand>
</feature>
<dbReference type="InterPro" id="IPR027268">
    <property type="entry name" value="Peptidase_M4/M1_CTD_sf"/>
</dbReference>
<dbReference type="PANTHER" id="PTHR45726:SF3">
    <property type="entry name" value="LEUKOTRIENE A-4 HYDROLASE"/>
    <property type="match status" value="1"/>
</dbReference>
<dbReference type="InterPro" id="IPR034015">
    <property type="entry name" value="M1_LTA4H"/>
</dbReference>
<gene>
    <name evidence="5" type="ORF">BET03_11525</name>
</gene>
<keyword evidence="3" id="KW-1133">Transmembrane helix</keyword>
<dbReference type="EMBL" id="MCIB01000013">
    <property type="protein sequence ID" value="RKD32114.1"/>
    <property type="molecule type" value="Genomic_DNA"/>
</dbReference>
<dbReference type="GO" id="GO:0008237">
    <property type="term" value="F:metallopeptidase activity"/>
    <property type="evidence" value="ECO:0007669"/>
    <property type="project" value="InterPro"/>
</dbReference>